<comment type="caution">
    <text evidence="2">The sequence shown here is derived from an EMBL/GenBank/DDBJ whole genome shotgun (WGS) entry which is preliminary data.</text>
</comment>
<accession>A0A225X0E7</accession>
<proteinExistence type="predicted"/>
<protein>
    <submittedName>
        <fullName evidence="2">Uncharacterized protein</fullName>
    </submittedName>
</protein>
<organism evidence="2 3">
    <name type="scientific">Phytophthora megakarya</name>
    <dbReference type="NCBI Taxonomy" id="4795"/>
    <lineage>
        <taxon>Eukaryota</taxon>
        <taxon>Sar</taxon>
        <taxon>Stramenopiles</taxon>
        <taxon>Oomycota</taxon>
        <taxon>Peronosporomycetes</taxon>
        <taxon>Peronosporales</taxon>
        <taxon>Peronosporaceae</taxon>
        <taxon>Phytophthora</taxon>
    </lineage>
</organism>
<evidence type="ECO:0000313" key="2">
    <source>
        <dbReference type="EMBL" id="OWZ23615.1"/>
    </source>
</evidence>
<evidence type="ECO:0000313" key="3">
    <source>
        <dbReference type="Proteomes" id="UP000198211"/>
    </source>
</evidence>
<dbReference type="OrthoDB" id="10454942at2759"/>
<feature type="region of interest" description="Disordered" evidence="1">
    <location>
        <begin position="1"/>
        <end position="23"/>
    </location>
</feature>
<dbReference type="AlphaFoldDB" id="A0A225X0E7"/>
<dbReference type="EMBL" id="NBNE01000053">
    <property type="protein sequence ID" value="OWZ23615.1"/>
    <property type="molecule type" value="Genomic_DNA"/>
</dbReference>
<evidence type="ECO:0000256" key="1">
    <source>
        <dbReference type="SAM" id="MobiDB-lite"/>
    </source>
</evidence>
<dbReference type="Proteomes" id="UP000198211">
    <property type="component" value="Unassembled WGS sequence"/>
</dbReference>
<reference evidence="3" key="1">
    <citation type="submission" date="2017-03" db="EMBL/GenBank/DDBJ databases">
        <title>Phytopthora megakarya and P. palmivora, two closely related causual agents of cacao black pod achieved similar genome size and gene model numbers by different mechanisms.</title>
        <authorList>
            <person name="Ali S."/>
            <person name="Shao J."/>
            <person name="Larry D.J."/>
            <person name="Kronmiller B."/>
            <person name="Shen D."/>
            <person name="Strem M.D."/>
            <person name="Melnick R.L."/>
            <person name="Guiltinan M.J."/>
            <person name="Tyler B.M."/>
            <person name="Meinhardt L.W."/>
            <person name="Bailey B.A."/>
        </authorList>
    </citation>
    <scope>NUCLEOTIDE SEQUENCE [LARGE SCALE GENOMIC DNA]</scope>
    <source>
        <strain evidence="3">zdho120</strain>
    </source>
</reference>
<gene>
    <name evidence="2" type="ORF">PHMEG_0001467</name>
</gene>
<keyword evidence="3" id="KW-1185">Reference proteome</keyword>
<sequence>MVSAETDAQDVQDMTADADNTTTTVAPDSTVAVATTTSRSPQRFFKPNEKTLHVLISKWLMTQGISLPACASGPFEEMMHGNRQPVVSNAESRQT</sequence>
<name>A0A225X0E7_9STRA</name>
<feature type="compositionally biased region" description="Low complexity" evidence="1">
    <location>
        <begin position="13"/>
        <end position="23"/>
    </location>
</feature>